<dbReference type="GO" id="GO:1901678">
    <property type="term" value="P:iron coordination entity transport"/>
    <property type="evidence" value="ECO:0007669"/>
    <property type="project" value="UniProtKB-ARBA"/>
</dbReference>
<comment type="similarity">
    <text evidence="2">Belongs to the bacterial solute-binding protein 8 family.</text>
</comment>
<evidence type="ECO:0000313" key="8">
    <source>
        <dbReference type="Proteomes" id="UP000624041"/>
    </source>
</evidence>
<evidence type="ECO:0000256" key="3">
    <source>
        <dbReference type="ARBA" id="ARBA00022448"/>
    </source>
</evidence>
<evidence type="ECO:0000256" key="5">
    <source>
        <dbReference type="SAM" id="SignalP"/>
    </source>
</evidence>
<evidence type="ECO:0000259" key="6">
    <source>
        <dbReference type="PROSITE" id="PS50983"/>
    </source>
</evidence>
<dbReference type="PROSITE" id="PS50983">
    <property type="entry name" value="FE_B12_PBP"/>
    <property type="match status" value="1"/>
</dbReference>
<dbReference type="InterPro" id="IPR051313">
    <property type="entry name" value="Bact_iron-sidero_bind"/>
</dbReference>
<sequence length="331" mass="36003">MRKFTYALMIGLILLFLAACGSDDDNKGAETNTDTDTEEIGGGGGEAAAGTVTVEHELDTTEVPVNPESVVVFDFGILDTLDKLGVESVTGVAKGGTLPSYLDTFESDEYENIGSLKEPDFEKISEIDPDLIIISGRQASLYDQLAEIAPTIHLGVDDGDYMNSFKNNMETVGQIFDKEAEVEEELTAIDDIIADLNERAEASDEKALIILANDDKISAYGPSSRFGIIHDVFGVKPIDENIEASTHGMNVSFEYVMEQNPDILYVIDRGAVVGGSESESAKQLVENELVENTNAYKNDNIHYLNPEFWYLSGGGLVSVSEMAKQIDETIE</sequence>
<organism evidence="7 8">
    <name type="scientific">Oceanobacillus indicireducens</name>
    <dbReference type="NCBI Taxonomy" id="1004261"/>
    <lineage>
        <taxon>Bacteria</taxon>
        <taxon>Bacillati</taxon>
        <taxon>Bacillota</taxon>
        <taxon>Bacilli</taxon>
        <taxon>Bacillales</taxon>
        <taxon>Bacillaceae</taxon>
        <taxon>Oceanobacillus</taxon>
    </lineage>
</organism>
<evidence type="ECO:0000256" key="1">
    <source>
        <dbReference type="ARBA" id="ARBA00004193"/>
    </source>
</evidence>
<dbReference type="RefSeq" id="WP_188857156.1">
    <property type="nucleotide sequence ID" value="NZ_BMOS01000013.1"/>
</dbReference>
<reference evidence="7" key="2">
    <citation type="submission" date="2020-09" db="EMBL/GenBank/DDBJ databases">
        <authorList>
            <person name="Sun Q."/>
            <person name="Ohkuma M."/>
        </authorList>
    </citation>
    <scope>NUCLEOTIDE SEQUENCE</scope>
    <source>
        <strain evidence="7">JCM 17251</strain>
    </source>
</reference>
<keyword evidence="3" id="KW-0813">Transport</keyword>
<dbReference type="CDD" id="cd01140">
    <property type="entry name" value="FatB"/>
    <property type="match status" value="1"/>
</dbReference>
<keyword evidence="8" id="KW-1185">Reference proteome</keyword>
<evidence type="ECO:0000313" key="7">
    <source>
        <dbReference type="EMBL" id="GGN58932.1"/>
    </source>
</evidence>
<dbReference type="PANTHER" id="PTHR30532">
    <property type="entry name" value="IRON III DICITRATE-BINDING PERIPLASMIC PROTEIN"/>
    <property type="match status" value="1"/>
</dbReference>
<evidence type="ECO:0000256" key="4">
    <source>
        <dbReference type="ARBA" id="ARBA00022729"/>
    </source>
</evidence>
<dbReference type="PROSITE" id="PS51257">
    <property type="entry name" value="PROKAR_LIPOPROTEIN"/>
    <property type="match status" value="1"/>
</dbReference>
<dbReference type="GO" id="GO:0005886">
    <property type="term" value="C:plasma membrane"/>
    <property type="evidence" value="ECO:0007669"/>
    <property type="project" value="UniProtKB-SubCell"/>
</dbReference>
<accession>A0A917XY16</accession>
<protein>
    <submittedName>
        <fullName evidence="7">ABC transporter solute-binding protein YclQ</fullName>
    </submittedName>
</protein>
<feature type="chain" id="PRO_5038689407" evidence="5">
    <location>
        <begin position="22"/>
        <end position="331"/>
    </location>
</feature>
<evidence type="ECO:0000256" key="2">
    <source>
        <dbReference type="ARBA" id="ARBA00008814"/>
    </source>
</evidence>
<proteinExistence type="inferred from homology"/>
<dbReference type="InterPro" id="IPR002491">
    <property type="entry name" value="ABC_transptr_periplasmic_BD"/>
</dbReference>
<dbReference type="PANTHER" id="PTHR30532:SF28">
    <property type="entry name" value="PETROBACTIN-BINDING PROTEIN YCLQ"/>
    <property type="match status" value="1"/>
</dbReference>
<feature type="domain" description="Fe/B12 periplasmic-binding" evidence="6">
    <location>
        <begin position="69"/>
        <end position="331"/>
    </location>
</feature>
<comment type="caution">
    <text evidence="7">The sequence shown here is derived from an EMBL/GenBank/DDBJ whole genome shotgun (WGS) entry which is preliminary data.</text>
</comment>
<dbReference type="Pfam" id="PF01497">
    <property type="entry name" value="Peripla_BP_2"/>
    <property type="match status" value="1"/>
</dbReference>
<name>A0A917XY16_9BACI</name>
<dbReference type="SUPFAM" id="SSF53807">
    <property type="entry name" value="Helical backbone' metal receptor"/>
    <property type="match status" value="1"/>
</dbReference>
<dbReference type="AlphaFoldDB" id="A0A917XY16"/>
<dbReference type="EMBL" id="BMOS01000013">
    <property type="protein sequence ID" value="GGN58932.1"/>
    <property type="molecule type" value="Genomic_DNA"/>
</dbReference>
<dbReference type="Proteomes" id="UP000624041">
    <property type="component" value="Unassembled WGS sequence"/>
</dbReference>
<gene>
    <name evidence="7" type="primary">yclQ</name>
    <name evidence="7" type="ORF">GCM10007971_21540</name>
</gene>
<reference evidence="7" key="1">
    <citation type="journal article" date="2014" name="Int. J. Syst. Evol. Microbiol.">
        <title>Complete genome sequence of Corynebacterium casei LMG S-19264T (=DSM 44701T), isolated from a smear-ripened cheese.</title>
        <authorList>
            <consortium name="US DOE Joint Genome Institute (JGI-PGF)"/>
            <person name="Walter F."/>
            <person name="Albersmeier A."/>
            <person name="Kalinowski J."/>
            <person name="Ruckert C."/>
        </authorList>
    </citation>
    <scope>NUCLEOTIDE SEQUENCE</scope>
    <source>
        <strain evidence="7">JCM 17251</strain>
    </source>
</reference>
<dbReference type="GO" id="GO:0030288">
    <property type="term" value="C:outer membrane-bounded periplasmic space"/>
    <property type="evidence" value="ECO:0007669"/>
    <property type="project" value="TreeGrafter"/>
</dbReference>
<feature type="signal peptide" evidence="5">
    <location>
        <begin position="1"/>
        <end position="21"/>
    </location>
</feature>
<comment type="subcellular location">
    <subcellularLocation>
        <location evidence="1">Cell membrane</location>
        <topology evidence="1">Lipid-anchor</topology>
    </subcellularLocation>
</comment>
<dbReference type="InterPro" id="IPR033870">
    <property type="entry name" value="FatB"/>
</dbReference>
<keyword evidence="4 5" id="KW-0732">Signal</keyword>
<dbReference type="Gene3D" id="3.40.50.1980">
    <property type="entry name" value="Nitrogenase molybdenum iron protein domain"/>
    <property type="match status" value="2"/>
</dbReference>